<comment type="similarity">
    <text evidence="1">Belongs to the allantoicase family.</text>
</comment>
<dbReference type="Pfam" id="PF04115">
    <property type="entry name" value="Ureidogly_lyase"/>
    <property type="match status" value="1"/>
</dbReference>
<dbReference type="GO" id="GO:0006144">
    <property type="term" value="P:purine nucleobase metabolic process"/>
    <property type="evidence" value="ECO:0007669"/>
    <property type="project" value="UniProtKB-KW"/>
</dbReference>
<dbReference type="HAMAP" id="MF_00813">
    <property type="entry name" value="Allantoicase"/>
    <property type="match status" value="1"/>
</dbReference>
<dbReference type="SUPFAM" id="SSF51182">
    <property type="entry name" value="RmlC-like cupins"/>
    <property type="match status" value="1"/>
</dbReference>
<dbReference type="GO" id="GO:0000256">
    <property type="term" value="P:allantoin catabolic process"/>
    <property type="evidence" value="ECO:0007669"/>
    <property type="project" value="InterPro"/>
</dbReference>
<dbReference type="SUPFAM" id="SSF49785">
    <property type="entry name" value="Galactose-binding domain-like"/>
    <property type="match status" value="2"/>
</dbReference>
<dbReference type="GO" id="GO:0004848">
    <property type="term" value="F:ureidoglycolate hydrolase activity"/>
    <property type="evidence" value="ECO:0007669"/>
    <property type="project" value="InterPro"/>
</dbReference>
<comment type="catalytic activity">
    <reaction evidence="6">
        <text>(S)-ureidoglycolate = urea + glyoxylate</text>
        <dbReference type="Rhea" id="RHEA:11304"/>
        <dbReference type="ChEBI" id="CHEBI:16199"/>
        <dbReference type="ChEBI" id="CHEBI:36655"/>
        <dbReference type="ChEBI" id="CHEBI:57296"/>
        <dbReference type="EC" id="4.3.2.3"/>
    </reaction>
</comment>
<evidence type="ECO:0000256" key="5">
    <source>
        <dbReference type="ARBA" id="ARBA00023239"/>
    </source>
</evidence>
<keyword evidence="9" id="KW-1185">Reference proteome</keyword>
<proteinExistence type="inferred from homology"/>
<keyword evidence="4" id="KW-0378">Hydrolase</keyword>
<dbReference type="InterPro" id="IPR007247">
    <property type="entry name" value="Ureidogly_lyase"/>
</dbReference>
<dbReference type="Proteomes" id="UP001163846">
    <property type="component" value="Unassembled WGS sequence"/>
</dbReference>
<protein>
    <submittedName>
        <fullName evidence="8">Galactose-binding domain-like protein</fullName>
    </submittedName>
</protein>
<sequence length="571" mass="62351">MFFERVQLDESEGALTGLTELSSVALGGRVLSVSDEFFAEAFHLLLVEPAPSLKGQFGPNGALYSGWETRRHNPTYDWCIIKLGTSGTIVGFDIDTSNFNGNEAPEASVEAFYDPLSNDPEPTDSRWKEVLPKVKLGPSSRHLFTISDAPSATFVKLNMYPDGGIARFRVYGHVKAVMPAGPTELFDLAHVFAGGKVEFVSDQHFGVGSNLILPGRGKNMGDGWETKRSRVPGHKDWVIIKLAAPGILEQVELDTAHFKGNFPESCEIHAVSSASDINWTVERSENEDWTLILPRTRLGPHRQHYFQLENVEGTPFTHIKLTIHPDGGLKRVRILGRRADVGTAEAVENASELPELDPVAVITPSNKPMSKTIIPVLPLSPEAFAPFGQVIQAYGDPAAAPKGVKITPANAGTATKFHKLALLAASYPENAGATTGLSVYRCQPSKDINENDRTLTLTVLERHSFTNQAFIPMGSGPVEGLTDPGHRYLVVVAQNGESDRPDLKTLRAFAASTAQGIVYNTGIWHQPMTVLDKALDFTCVETQIGNGGTEDCEVIELEERMRFRLPYVVLI</sequence>
<dbReference type="NCBIfam" id="TIGR02961">
    <property type="entry name" value="allantoicase"/>
    <property type="match status" value="1"/>
</dbReference>
<dbReference type="Gene3D" id="2.60.120.260">
    <property type="entry name" value="Galactose-binding domain-like"/>
    <property type="match status" value="2"/>
</dbReference>
<dbReference type="Gene3D" id="2.60.120.480">
    <property type="entry name" value="Ureidoglycolate hydrolase"/>
    <property type="match status" value="1"/>
</dbReference>
<evidence type="ECO:0000313" key="8">
    <source>
        <dbReference type="EMBL" id="KAJ3840278.1"/>
    </source>
</evidence>
<dbReference type="PANTHER" id="PTHR12045:SF3">
    <property type="entry name" value="INACTIVE ALLANTOICASE-RELATED"/>
    <property type="match status" value="1"/>
</dbReference>
<dbReference type="InterPro" id="IPR024060">
    <property type="entry name" value="Ureidoglycolate_lyase_dom_sf"/>
</dbReference>
<evidence type="ECO:0000313" key="9">
    <source>
        <dbReference type="Proteomes" id="UP001163846"/>
    </source>
</evidence>
<evidence type="ECO:0000259" key="7">
    <source>
        <dbReference type="Pfam" id="PF03561"/>
    </source>
</evidence>
<gene>
    <name evidence="8" type="ORF">F5878DRAFT_613650</name>
</gene>
<dbReference type="CDD" id="cd20298">
    <property type="entry name" value="cupin_UAH"/>
    <property type="match status" value="1"/>
</dbReference>
<evidence type="ECO:0000256" key="2">
    <source>
        <dbReference type="ARBA" id="ARBA00011738"/>
    </source>
</evidence>
<keyword evidence="3" id="KW-0659">Purine metabolism</keyword>
<dbReference type="PANTHER" id="PTHR12045">
    <property type="entry name" value="ALLANTOICASE"/>
    <property type="match status" value="1"/>
</dbReference>
<dbReference type="FunFam" id="2.60.120.260:FF:000059">
    <property type="entry name" value="Probable allantoicase"/>
    <property type="match status" value="1"/>
</dbReference>
<feature type="domain" description="Allantoicase" evidence="7">
    <location>
        <begin position="194"/>
        <end position="338"/>
    </location>
</feature>
<dbReference type="InterPro" id="IPR008979">
    <property type="entry name" value="Galactose-bd-like_sf"/>
</dbReference>
<comment type="caution">
    <text evidence="8">The sequence shown here is derived from an EMBL/GenBank/DDBJ whole genome shotgun (WGS) entry which is preliminary data.</text>
</comment>
<keyword evidence="5" id="KW-0456">Lyase</keyword>
<dbReference type="GO" id="GO:0004037">
    <property type="term" value="F:allantoicase activity"/>
    <property type="evidence" value="ECO:0007669"/>
    <property type="project" value="InterPro"/>
</dbReference>
<evidence type="ECO:0000256" key="4">
    <source>
        <dbReference type="ARBA" id="ARBA00022801"/>
    </source>
</evidence>
<evidence type="ECO:0000256" key="6">
    <source>
        <dbReference type="ARBA" id="ARBA00047684"/>
    </source>
</evidence>
<evidence type="ECO:0000256" key="3">
    <source>
        <dbReference type="ARBA" id="ARBA00022631"/>
    </source>
</evidence>
<reference evidence="8" key="1">
    <citation type="submission" date="2022-08" db="EMBL/GenBank/DDBJ databases">
        <authorList>
            <consortium name="DOE Joint Genome Institute"/>
            <person name="Min B."/>
            <person name="Riley R."/>
            <person name="Sierra-Patev S."/>
            <person name="Naranjo-Ortiz M."/>
            <person name="Looney B."/>
            <person name="Konkel Z."/>
            <person name="Slot J.C."/>
            <person name="Sakamoto Y."/>
            <person name="Steenwyk J.L."/>
            <person name="Rokas A."/>
            <person name="Carro J."/>
            <person name="Camarero S."/>
            <person name="Ferreira P."/>
            <person name="Molpeceres G."/>
            <person name="Ruiz-Duenas F.J."/>
            <person name="Serrano A."/>
            <person name="Henrissat B."/>
            <person name="Drula E."/>
            <person name="Hughes K.W."/>
            <person name="Mata J.L."/>
            <person name="Ishikawa N.K."/>
            <person name="Vargas-Isla R."/>
            <person name="Ushijima S."/>
            <person name="Smith C.A."/>
            <person name="Ahrendt S."/>
            <person name="Andreopoulos W."/>
            <person name="He G."/>
            <person name="Labutti K."/>
            <person name="Lipzen A."/>
            <person name="Ng V."/>
            <person name="Sandor L."/>
            <person name="Barry K."/>
            <person name="Martinez A.T."/>
            <person name="Xiao Y."/>
            <person name="Gibbons J.G."/>
            <person name="Terashima K."/>
            <person name="Hibbett D.S."/>
            <person name="Grigoriev I.V."/>
        </authorList>
    </citation>
    <scope>NUCLEOTIDE SEQUENCE</scope>
    <source>
        <strain evidence="8">TFB9207</strain>
    </source>
</reference>
<dbReference type="InterPro" id="IPR047233">
    <property type="entry name" value="UAH_cupin"/>
</dbReference>
<name>A0AA38PCB1_9AGAR</name>
<evidence type="ECO:0000256" key="1">
    <source>
        <dbReference type="ARBA" id="ARBA00009242"/>
    </source>
</evidence>
<dbReference type="GO" id="GO:0050385">
    <property type="term" value="F:ureidoglycolate lyase activity"/>
    <property type="evidence" value="ECO:0007669"/>
    <property type="project" value="UniProtKB-EC"/>
</dbReference>
<dbReference type="Pfam" id="PF03561">
    <property type="entry name" value="Allantoicase"/>
    <property type="match status" value="2"/>
</dbReference>
<dbReference type="InterPro" id="IPR015908">
    <property type="entry name" value="Allantoicase_dom"/>
</dbReference>
<accession>A0AA38PCB1</accession>
<feature type="domain" description="Allantoicase" evidence="7">
    <location>
        <begin position="27"/>
        <end position="174"/>
    </location>
</feature>
<dbReference type="InterPro" id="IPR005164">
    <property type="entry name" value="Allantoicase"/>
</dbReference>
<organism evidence="8 9">
    <name type="scientific">Lentinula raphanica</name>
    <dbReference type="NCBI Taxonomy" id="153919"/>
    <lineage>
        <taxon>Eukaryota</taxon>
        <taxon>Fungi</taxon>
        <taxon>Dikarya</taxon>
        <taxon>Basidiomycota</taxon>
        <taxon>Agaricomycotina</taxon>
        <taxon>Agaricomycetes</taxon>
        <taxon>Agaricomycetidae</taxon>
        <taxon>Agaricales</taxon>
        <taxon>Marasmiineae</taxon>
        <taxon>Omphalotaceae</taxon>
        <taxon>Lentinula</taxon>
    </lineage>
</organism>
<comment type="subunit">
    <text evidence="2">Homodimer.</text>
</comment>
<dbReference type="InterPro" id="IPR011051">
    <property type="entry name" value="RmlC_Cupin_sf"/>
</dbReference>
<dbReference type="EMBL" id="MU806086">
    <property type="protein sequence ID" value="KAJ3840278.1"/>
    <property type="molecule type" value="Genomic_DNA"/>
</dbReference>
<dbReference type="AlphaFoldDB" id="A0AA38PCB1"/>